<dbReference type="SMART" id="SM00186">
    <property type="entry name" value="FBG"/>
    <property type="match status" value="1"/>
</dbReference>
<feature type="signal peptide" evidence="1">
    <location>
        <begin position="1"/>
        <end position="24"/>
    </location>
</feature>
<evidence type="ECO:0000259" key="2">
    <source>
        <dbReference type="PROSITE" id="PS51406"/>
    </source>
</evidence>
<dbReference type="GO" id="GO:0005615">
    <property type="term" value="C:extracellular space"/>
    <property type="evidence" value="ECO:0007669"/>
    <property type="project" value="TreeGrafter"/>
</dbReference>
<dbReference type="InterPro" id="IPR014716">
    <property type="entry name" value="Fibrinogen_a/b/g_C_1"/>
</dbReference>
<proteinExistence type="evidence at transcript level"/>
<dbReference type="CDD" id="cd00087">
    <property type="entry name" value="FReD"/>
    <property type="match status" value="1"/>
</dbReference>
<dbReference type="InterPro" id="IPR036056">
    <property type="entry name" value="Fibrinogen-like_C"/>
</dbReference>
<sequence length="317" mass="35950">MRFKRSCTDVLVVTLIVMLPLVASSSMSNSTSLRGGGSVTVTVRKEGEVTGMLLFLGEGQEVTINGADPETKCIKMSNQREIEVRIIQDGVPQGERQTPQARQEAAGAKYEVIAELEVKNCLEVQNLGNNISGIYNISPYELCPEHRVDVYCDMDTSGGGWTVIQNRDLYGAQGDFFRPWTDYVNGFGDLSQDFWLGIRRIHALTSQSPYEMRLDMIDFDGNARYATYDSFSISNEDYRYEISFGEYLGGSDPNPDPENCAVLWESAWWFRSCYTVHVENQDLEGPNSKKWLEVIWGYWRGYSYPPKKSEIKIRPKT</sequence>
<reference evidence="3" key="1">
    <citation type="journal article" date="2014" name="Fish Shellfish Immunol.">
        <title>A fibrinogen-related protein (FREP) is involved in the antibacterial immunity of Marsupenaeus japonicus.</title>
        <authorList>
            <person name="Sun J.J."/>
            <person name="Lan J.F."/>
            <person name="Shi X.Z."/>
            <person name="Yang M.C."/>
            <person name="Yang H.T."/>
            <person name="Zhao X.F."/>
            <person name="Wang J.X."/>
        </authorList>
    </citation>
    <scope>NUCLEOTIDE SEQUENCE</scope>
</reference>
<dbReference type="EMBL" id="KJ158837">
    <property type="protein sequence ID" value="AHV85236.1"/>
    <property type="molecule type" value="mRNA"/>
</dbReference>
<dbReference type="NCBIfam" id="NF040941">
    <property type="entry name" value="GGGWT_bact"/>
    <property type="match status" value="1"/>
</dbReference>
<dbReference type="PROSITE" id="PS51406">
    <property type="entry name" value="FIBRINOGEN_C_2"/>
    <property type="match status" value="1"/>
</dbReference>
<evidence type="ECO:0000256" key="1">
    <source>
        <dbReference type="SAM" id="SignalP"/>
    </source>
</evidence>
<dbReference type="InterPro" id="IPR002181">
    <property type="entry name" value="Fibrinogen_a/b/g_C_dom"/>
</dbReference>
<dbReference type="SUPFAM" id="SSF56496">
    <property type="entry name" value="Fibrinogen C-terminal domain-like"/>
    <property type="match status" value="1"/>
</dbReference>
<dbReference type="PANTHER" id="PTHR19143">
    <property type="entry name" value="FIBRINOGEN/TENASCIN/ANGIOPOEITIN"/>
    <property type="match status" value="1"/>
</dbReference>
<keyword evidence="1" id="KW-0732">Signal</keyword>
<dbReference type="InterPro" id="IPR050373">
    <property type="entry name" value="Fibrinogen_C-term_domain"/>
</dbReference>
<accession>A0A075DNZ6</accession>
<feature type="domain" description="Fibrinogen C-terminal" evidence="2">
    <location>
        <begin position="112"/>
        <end position="317"/>
    </location>
</feature>
<dbReference type="Gene3D" id="3.90.215.10">
    <property type="entry name" value="Gamma Fibrinogen, chain A, domain 1"/>
    <property type="match status" value="1"/>
</dbReference>
<dbReference type="Gene3D" id="4.10.530.10">
    <property type="entry name" value="Gamma-fibrinogen Carboxyl Terminal Fragment, domain 2"/>
    <property type="match status" value="1"/>
</dbReference>
<evidence type="ECO:0000313" key="3">
    <source>
        <dbReference type="EMBL" id="AHV85236.1"/>
    </source>
</evidence>
<dbReference type="AlphaFoldDB" id="A0A075DNZ6"/>
<protein>
    <submittedName>
        <fullName evidence="3">FREP2</fullName>
    </submittedName>
</protein>
<reference evidence="3" key="2">
    <citation type="submission" date="2014-01" db="EMBL/GenBank/DDBJ databases">
        <authorList>
            <person name="Sun J.-J."/>
            <person name="Wang J.-X."/>
        </authorList>
    </citation>
    <scope>NUCLEOTIDE SEQUENCE</scope>
</reference>
<dbReference type="Pfam" id="PF00147">
    <property type="entry name" value="Fibrinogen_C"/>
    <property type="match status" value="2"/>
</dbReference>
<name>A0A075DNZ6_PENJP</name>
<organism evidence="3">
    <name type="scientific">Penaeus japonicus</name>
    <name type="common">Kuruma prawn</name>
    <name type="synonym">Marsupenaeus japonicus</name>
    <dbReference type="NCBI Taxonomy" id="27405"/>
    <lineage>
        <taxon>Eukaryota</taxon>
        <taxon>Metazoa</taxon>
        <taxon>Ecdysozoa</taxon>
        <taxon>Arthropoda</taxon>
        <taxon>Crustacea</taxon>
        <taxon>Multicrustacea</taxon>
        <taxon>Malacostraca</taxon>
        <taxon>Eumalacostraca</taxon>
        <taxon>Eucarida</taxon>
        <taxon>Decapoda</taxon>
        <taxon>Dendrobranchiata</taxon>
        <taxon>Penaeoidea</taxon>
        <taxon>Penaeidae</taxon>
        <taxon>Penaeus</taxon>
    </lineage>
</organism>
<dbReference type="OrthoDB" id="6350391at2759"/>
<feature type="chain" id="PRO_5001706097" evidence="1">
    <location>
        <begin position="25"/>
        <end position="317"/>
    </location>
</feature>